<name>A0ABN9BQE6_9NEOB</name>
<gene>
    <name evidence="1" type="ORF">SPARVUS_LOCUS3417219</name>
</gene>
<protein>
    <submittedName>
        <fullName evidence="1">Uncharacterized protein</fullName>
    </submittedName>
</protein>
<comment type="caution">
    <text evidence="1">The sequence shown here is derived from an EMBL/GenBank/DDBJ whole genome shotgun (WGS) entry which is preliminary data.</text>
</comment>
<reference evidence="1" key="1">
    <citation type="submission" date="2023-05" db="EMBL/GenBank/DDBJ databases">
        <authorList>
            <person name="Stuckert A."/>
        </authorList>
    </citation>
    <scope>NUCLEOTIDE SEQUENCE</scope>
</reference>
<sequence length="101" mass="10612">MTSAISSGYVCSDSHLVPDLGLNRLLSKHLNPGRACIPRTGASCLQTNLRAPAVLLSGPPTSTPTGDLCNFGPDSRCPTLRGVHNLAAREPSLHWPPSPDT</sequence>
<organism evidence="1 2">
    <name type="scientific">Staurois parvus</name>
    <dbReference type="NCBI Taxonomy" id="386267"/>
    <lineage>
        <taxon>Eukaryota</taxon>
        <taxon>Metazoa</taxon>
        <taxon>Chordata</taxon>
        <taxon>Craniata</taxon>
        <taxon>Vertebrata</taxon>
        <taxon>Euteleostomi</taxon>
        <taxon>Amphibia</taxon>
        <taxon>Batrachia</taxon>
        <taxon>Anura</taxon>
        <taxon>Neobatrachia</taxon>
        <taxon>Ranoidea</taxon>
        <taxon>Ranidae</taxon>
        <taxon>Staurois</taxon>
    </lineage>
</organism>
<keyword evidence="2" id="KW-1185">Reference proteome</keyword>
<dbReference type="Proteomes" id="UP001162483">
    <property type="component" value="Unassembled WGS sequence"/>
</dbReference>
<accession>A0ABN9BQE6</accession>
<evidence type="ECO:0000313" key="1">
    <source>
        <dbReference type="EMBL" id="CAI9549880.1"/>
    </source>
</evidence>
<proteinExistence type="predicted"/>
<evidence type="ECO:0000313" key="2">
    <source>
        <dbReference type="Proteomes" id="UP001162483"/>
    </source>
</evidence>
<dbReference type="EMBL" id="CATNWA010005372">
    <property type="protein sequence ID" value="CAI9549880.1"/>
    <property type="molecule type" value="Genomic_DNA"/>
</dbReference>